<proteinExistence type="predicted"/>
<protein>
    <submittedName>
        <fullName evidence="2">Uncharacterized protein</fullName>
    </submittedName>
</protein>
<feature type="region of interest" description="Disordered" evidence="1">
    <location>
        <begin position="54"/>
        <end position="91"/>
    </location>
</feature>
<dbReference type="Proteomes" id="UP001221898">
    <property type="component" value="Unassembled WGS sequence"/>
</dbReference>
<feature type="non-terminal residue" evidence="2">
    <location>
        <position position="91"/>
    </location>
</feature>
<accession>A0AAD7RCY2</accession>
<evidence type="ECO:0000313" key="3">
    <source>
        <dbReference type="Proteomes" id="UP001221898"/>
    </source>
</evidence>
<name>A0AAD7RCY2_9TELE</name>
<dbReference type="EMBL" id="JAINUG010000344">
    <property type="protein sequence ID" value="KAJ8377640.1"/>
    <property type="molecule type" value="Genomic_DNA"/>
</dbReference>
<dbReference type="AlphaFoldDB" id="A0AAD7RCY2"/>
<sequence length="91" mass="9833">LKKETLDCSGVLKKETLDCSGVLQKETLDCSGVLQKETLDCSGVLQKETLDCSGSEPNLGEASVRTGTGRLRYRLSPRSDGQTDKQTEPSL</sequence>
<feature type="compositionally biased region" description="Basic and acidic residues" evidence="1">
    <location>
        <begin position="81"/>
        <end position="91"/>
    </location>
</feature>
<organism evidence="2 3">
    <name type="scientific">Aldrovandia affinis</name>
    <dbReference type="NCBI Taxonomy" id="143900"/>
    <lineage>
        <taxon>Eukaryota</taxon>
        <taxon>Metazoa</taxon>
        <taxon>Chordata</taxon>
        <taxon>Craniata</taxon>
        <taxon>Vertebrata</taxon>
        <taxon>Euteleostomi</taxon>
        <taxon>Actinopterygii</taxon>
        <taxon>Neopterygii</taxon>
        <taxon>Teleostei</taxon>
        <taxon>Notacanthiformes</taxon>
        <taxon>Halosauridae</taxon>
        <taxon>Aldrovandia</taxon>
    </lineage>
</organism>
<keyword evidence="3" id="KW-1185">Reference proteome</keyword>
<reference evidence="2" key="1">
    <citation type="journal article" date="2023" name="Science">
        <title>Genome structures resolve the early diversification of teleost fishes.</title>
        <authorList>
            <person name="Parey E."/>
            <person name="Louis A."/>
            <person name="Montfort J."/>
            <person name="Bouchez O."/>
            <person name="Roques C."/>
            <person name="Iampietro C."/>
            <person name="Lluch J."/>
            <person name="Castinel A."/>
            <person name="Donnadieu C."/>
            <person name="Desvignes T."/>
            <person name="Floi Bucao C."/>
            <person name="Jouanno E."/>
            <person name="Wen M."/>
            <person name="Mejri S."/>
            <person name="Dirks R."/>
            <person name="Jansen H."/>
            <person name="Henkel C."/>
            <person name="Chen W.J."/>
            <person name="Zahm M."/>
            <person name="Cabau C."/>
            <person name="Klopp C."/>
            <person name="Thompson A.W."/>
            <person name="Robinson-Rechavi M."/>
            <person name="Braasch I."/>
            <person name="Lecointre G."/>
            <person name="Bobe J."/>
            <person name="Postlethwait J.H."/>
            <person name="Berthelot C."/>
            <person name="Roest Crollius H."/>
            <person name="Guiguen Y."/>
        </authorList>
    </citation>
    <scope>NUCLEOTIDE SEQUENCE</scope>
    <source>
        <strain evidence="2">NC1722</strain>
    </source>
</reference>
<comment type="caution">
    <text evidence="2">The sequence shown here is derived from an EMBL/GenBank/DDBJ whole genome shotgun (WGS) entry which is preliminary data.</text>
</comment>
<gene>
    <name evidence="2" type="ORF">AAFF_G00254850</name>
</gene>
<evidence type="ECO:0000256" key="1">
    <source>
        <dbReference type="SAM" id="MobiDB-lite"/>
    </source>
</evidence>
<evidence type="ECO:0000313" key="2">
    <source>
        <dbReference type="EMBL" id="KAJ8377640.1"/>
    </source>
</evidence>